<dbReference type="FunFam" id="1.20.1740.10:FF:000001">
    <property type="entry name" value="Amino acid permease"/>
    <property type="match status" value="1"/>
</dbReference>
<dbReference type="InterPro" id="IPR004840">
    <property type="entry name" value="Amino_acid_permease_CS"/>
</dbReference>
<dbReference type="Gene3D" id="1.20.1740.10">
    <property type="entry name" value="Amino acid/polyamine transporter I"/>
    <property type="match status" value="1"/>
</dbReference>
<dbReference type="InterPro" id="IPR004841">
    <property type="entry name" value="AA-permease/SLC12A_dom"/>
</dbReference>
<dbReference type="PIRSF" id="PIRSF006060">
    <property type="entry name" value="AA_transporter"/>
    <property type="match status" value="1"/>
</dbReference>
<dbReference type="GO" id="GO:0006865">
    <property type="term" value="P:amino acid transport"/>
    <property type="evidence" value="ECO:0007669"/>
    <property type="project" value="UniProtKB-KW"/>
</dbReference>
<evidence type="ECO:0000256" key="7">
    <source>
        <dbReference type="ARBA" id="ARBA00023136"/>
    </source>
</evidence>
<keyword evidence="3" id="KW-1003">Cell membrane</keyword>
<dbReference type="PANTHER" id="PTHR43495">
    <property type="entry name" value="GABA PERMEASE"/>
    <property type="match status" value="1"/>
</dbReference>
<evidence type="ECO:0000256" key="1">
    <source>
        <dbReference type="ARBA" id="ARBA00004651"/>
    </source>
</evidence>
<evidence type="ECO:0000313" key="8">
    <source>
        <dbReference type="EMBL" id="MBO3793078.1"/>
    </source>
</evidence>
<proteinExistence type="predicted"/>
<evidence type="ECO:0000256" key="5">
    <source>
        <dbReference type="ARBA" id="ARBA00022970"/>
    </source>
</evidence>
<evidence type="ECO:0000256" key="6">
    <source>
        <dbReference type="ARBA" id="ARBA00022989"/>
    </source>
</evidence>
<name>A0A6A8FLL5_BACIU</name>
<reference evidence="8" key="1">
    <citation type="submission" date="2021-03" db="EMBL/GenBank/DDBJ databases">
        <title>Isolation of Bacillus subtilis from fermented food sample.</title>
        <authorList>
            <person name="Lakshmanan V."/>
            <person name="Athira K."/>
            <person name="Rajagopal K."/>
        </authorList>
    </citation>
    <scope>NUCLEOTIDE SEQUENCE</scope>
    <source>
        <strain evidence="8">S1</strain>
    </source>
</reference>
<dbReference type="GO" id="GO:0005886">
    <property type="term" value="C:plasma membrane"/>
    <property type="evidence" value="ECO:0007669"/>
    <property type="project" value="UniProtKB-SubCell"/>
</dbReference>
<evidence type="ECO:0000256" key="3">
    <source>
        <dbReference type="ARBA" id="ARBA00022475"/>
    </source>
</evidence>
<dbReference type="Proteomes" id="UP000665181">
    <property type="component" value="Unassembled WGS sequence"/>
</dbReference>
<accession>A0A6A8FLL5</accession>
<dbReference type="RefSeq" id="WP_015483487.1">
    <property type="nucleotide sequence ID" value="NZ_CP009796.1"/>
</dbReference>
<gene>
    <name evidence="8" type="ORF">J5227_01845</name>
</gene>
<keyword evidence="7" id="KW-0472">Membrane</keyword>
<keyword evidence="2" id="KW-0813">Transport</keyword>
<dbReference type="PANTHER" id="PTHR43495:SF2">
    <property type="entry name" value="D-SERINE_D-ALANINE_GLYCINE TRANSPORTER"/>
    <property type="match status" value="1"/>
</dbReference>
<evidence type="ECO:0000313" key="9">
    <source>
        <dbReference type="Proteomes" id="UP000665181"/>
    </source>
</evidence>
<sequence>MIGNSSKDNFGQQQKLSRGLKNRHIQLMAIGGAIGTGLFLGSGKSIHFAGPSILFAYLITGVFCFFIMRSLGELLLSNAGYHSFVDFVRDYLGNMAAFITGWTYWFCWISLAMADLTAVGIYTQYWLPDVPQWLPGLLALIILLIMNLATVKLFGELEFWFALIKVIAILALIVTGIFLIAKGFSAASGPASLTNLWSHGGMFPNGWHGFILSFQMVVFAFVGIELVGLTAGETENPQKVIPKAINQIPVRILLFYVGALFVIMCIYPWNVLNPNESPFVQVFSAVGIVVAASLINFVVLTSAASAANSALFSTSRMVYSLAKDHHAPGLLKKLTSSNVPSNALFFSSVAILIGVSLNYLMPEQVFTLITSVSTICFIFIWGITVICHLKYRKTRQHEAKANKFKMPFYPLSNYLTLAFLAFILVILALANDTRIALFVTPVWFVLLIILYKVQTRRGHKMK</sequence>
<comment type="caution">
    <text evidence="8">The sequence shown here is derived from an EMBL/GenBank/DDBJ whole genome shotgun (WGS) entry which is preliminary data.</text>
</comment>
<evidence type="ECO:0000256" key="2">
    <source>
        <dbReference type="ARBA" id="ARBA00022448"/>
    </source>
</evidence>
<dbReference type="EMBL" id="JAGFPW010000001">
    <property type="protein sequence ID" value="MBO3793078.1"/>
    <property type="molecule type" value="Genomic_DNA"/>
</dbReference>
<protein>
    <submittedName>
        <fullName evidence="8">Amino acid permease</fullName>
    </submittedName>
</protein>
<dbReference type="Pfam" id="PF00324">
    <property type="entry name" value="AA_permease"/>
    <property type="match status" value="1"/>
</dbReference>
<keyword evidence="6" id="KW-1133">Transmembrane helix</keyword>
<keyword evidence="5" id="KW-0029">Amino-acid transport</keyword>
<dbReference type="PROSITE" id="PS00218">
    <property type="entry name" value="AMINO_ACID_PERMEASE_1"/>
    <property type="match status" value="1"/>
</dbReference>
<evidence type="ECO:0000256" key="4">
    <source>
        <dbReference type="ARBA" id="ARBA00022692"/>
    </source>
</evidence>
<dbReference type="GO" id="GO:0055085">
    <property type="term" value="P:transmembrane transport"/>
    <property type="evidence" value="ECO:0007669"/>
    <property type="project" value="InterPro"/>
</dbReference>
<organism evidence="8 9">
    <name type="scientific">Bacillus subtilis</name>
    <dbReference type="NCBI Taxonomy" id="1423"/>
    <lineage>
        <taxon>Bacteria</taxon>
        <taxon>Bacillati</taxon>
        <taxon>Bacillota</taxon>
        <taxon>Bacilli</taxon>
        <taxon>Bacillales</taxon>
        <taxon>Bacillaceae</taxon>
        <taxon>Bacillus</taxon>
    </lineage>
</organism>
<dbReference type="AlphaFoldDB" id="A0A6A8FLL5"/>
<comment type="subcellular location">
    <subcellularLocation>
        <location evidence="1">Cell membrane</location>
        <topology evidence="1">Multi-pass membrane protein</topology>
    </subcellularLocation>
</comment>
<keyword evidence="4" id="KW-0812">Transmembrane</keyword>